<dbReference type="PANTHER" id="PTHR30006:SF3">
    <property type="entry name" value="THIAMINE-BINDING PERIPLASMIC PROTEIN"/>
    <property type="match status" value="1"/>
</dbReference>
<feature type="chain" id="PRO_5038040417" description="Thiamine-binding periplasmic protein" evidence="7">
    <location>
        <begin position="19"/>
        <end position="325"/>
    </location>
</feature>
<dbReference type="NCBIfam" id="TIGR01276">
    <property type="entry name" value="thiB"/>
    <property type="match status" value="1"/>
</dbReference>
<dbReference type="GO" id="GO:0030288">
    <property type="term" value="C:outer membrane-bounded periplasmic space"/>
    <property type="evidence" value="ECO:0007669"/>
    <property type="project" value="InterPro"/>
</dbReference>
<gene>
    <name evidence="8" type="ORF">JAO82_11805</name>
</gene>
<keyword evidence="4" id="KW-0813">Transport</keyword>
<evidence type="ECO:0000313" key="9">
    <source>
        <dbReference type="Proteomes" id="UP000613255"/>
    </source>
</evidence>
<keyword evidence="5 7" id="KW-0732">Signal</keyword>
<keyword evidence="6" id="KW-0574">Periplasm</keyword>
<reference evidence="8" key="1">
    <citation type="submission" date="2020-12" db="EMBL/GenBank/DDBJ databases">
        <title>Pontibaca salina gen. nov., sp. nov., isolated from marine sediment.</title>
        <authorList>
            <person name="Bo J."/>
            <person name="Wang S."/>
            <person name="Song X."/>
            <person name="Du Z."/>
        </authorList>
    </citation>
    <scope>NUCLEOTIDE SEQUENCE</scope>
    <source>
        <strain evidence="8">S1109L</strain>
    </source>
</reference>
<proteinExistence type="inferred from homology"/>
<organism evidence="8 9">
    <name type="scientific">Pontibaca salina</name>
    <dbReference type="NCBI Taxonomy" id="2795731"/>
    <lineage>
        <taxon>Bacteria</taxon>
        <taxon>Pseudomonadati</taxon>
        <taxon>Pseudomonadota</taxon>
        <taxon>Alphaproteobacteria</taxon>
        <taxon>Rhodobacterales</taxon>
        <taxon>Roseobacteraceae</taxon>
        <taxon>Pontibaca</taxon>
    </lineage>
</organism>
<dbReference type="InterPro" id="IPR006059">
    <property type="entry name" value="SBP"/>
</dbReference>
<dbReference type="GO" id="GO:0030975">
    <property type="term" value="F:thiamine binding"/>
    <property type="evidence" value="ECO:0007669"/>
    <property type="project" value="InterPro"/>
</dbReference>
<evidence type="ECO:0000313" key="8">
    <source>
        <dbReference type="EMBL" id="MBI6630560.1"/>
    </source>
</evidence>
<dbReference type="Pfam" id="PF01547">
    <property type="entry name" value="SBP_bac_1"/>
    <property type="match status" value="1"/>
</dbReference>
<dbReference type="RefSeq" id="WP_198686582.1">
    <property type="nucleotide sequence ID" value="NZ_JAEIJD010000010.1"/>
</dbReference>
<dbReference type="CDD" id="cd13545">
    <property type="entry name" value="PBP2_TbpA"/>
    <property type="match status" value="1"/>
</dbReference>
<evidence type="ECO:0000256" key="1">
    <source>
        <dbReference type="ARBA" id="ARBA00004418"/>
    </source>
</evidence>
<protein>
    <recommendedName>
        <fullName evidence="3">Thiamine-binding periplasmic protein</fullName>
    </recommendedName>
</protein>
<dbReference type="Proteomes" id="UP000613255">
    <property type="component" value="Unassembled WGS sequence"/>
</dbReference>
<evidence type="ECO:0000256" key="3">
    <source>
        <dbReference type="ARBA" id="ARBA00019815"/>
    </source>
</evidence>
<evidence type="ECO:0000256" key="6">
    <source>
        <dbReference type="ARBA" id="ARBA00022764"/>
    </source>
</evidence>
<dbReference type="GO" id="GO:0015888">
    <property type="term" value="P:thiamine transport"/>
    <property type="evidence" value="ECO:0007669"/>
    <property type="project" value="InterPro"/>
</dbReference>
<comment type="subcellular location">
    <subcellularLocation>
        <location evidence="1">Periplasm</location>
    </subcellularLocation>
</comment>
<feature type="signal peptide" evidence="7">
    <location>
        <begin position="1"/>
        <end position="18"/>
    </location>
</feature>
<comment type="similarity">
    <text evidence="2">Belongs to the bacterial solute-binding protein 1 family.</text>
</comment>
<evidence type="ECO:0000256" key="4">
    <source>
        <dbReference type="ARBA" id="ARBA00022448"/>
    </source>
</evidence>
<dbReference type="SUPFAM" id="SSF53850">
    <property type="entry name" value="Periplasmic binding protein-like II"/>
    <property type="match status" value="1"/>
</dbReference>
<dbReference type="EMBL" id="JAEIJD010000010">
    <property type="protein sequence ID" value="MBI6630560.1"/>
    <property type="molecule type" value="Genomic_DNA"/>
</dbReference>
<dbReference type="InterPro" id="IPR005948">
    <property type="entry name" value="ThiB-like"/>
</dbReference>
<name>A0A934HTN8_9RHOB</name>
<dbReference type="Gene3D" id="3.40.190.10">
    <property type="entry name" value="Periplasmic binding protein-like II"/>
    <property type="match status" value="2"/>
</dbReference>
<sequence length="325" mass="34785">MKRLAIAAGFLCATAAGAQTPELTVYTYDSFVSDFGPGPKIEKAFEAQCGCDLNLVGAGDGAALLARLRLEGARSKADVVLGLDTSLIDPARGSGLFAESGVDAEYALPVEWDDPVFVPYDWGLFAFVHNTDLKAPANFRDLAESDLKIVIQDPRSSTPGLGLLLWIKTAYGDAAPEIWAKLADNILTVTKGWSESYGLFLNGEADMVLSYTTSPAYHRIAEDDDSKTAAVFDEGHYAQIEVAAKLASSDQPELAEQFLQFMLSDAAQAAIMTGNWMYPAVLPEGGLPEGFGTPLPAEQVLLLPSDEAAALRDLALDEWLTALSR</sequence>
<evidence type="ECO:0000256" key="2">
    <source>
        <dbReference type="ARBA" id="ARBA00008520"/>
    </source>
</evidence>
<evidence type="ECO:0000256" key="5">
    <source>
        <dbReference type="ARBA" id="ARBA00022729"/>
    </source>
</evidence>
<dbReference type="AlphaFoldDB" id="A0A934HTN8"/>
<keyword evidence="9" id="KW-1185">Reference proteome</keyword>
<accession>A0A934HTN8</accession>
<dbReference type="PANTHER" id="PTHR30006">
    <property type="entry name" value="THIAMINE-BINDING PERIPLASMIC PROTEIN-RELATED"/>
    <property type="match status" value="1"/>
</dbReference>
<dbReference type="NCBIfam" id="TIGR01254">
    <property type="entry name" value="sfuA"/>
    <property type="match status" value="1"/>
</dbReference>
<dbReference type="InterPro" id="IPR005967">
    <property type="entry name" value="ThiB"/>
</dbReference>
<dbReference type="GO" id="GO:0030976">
    <property type="term" value="F:thiamine pyrophosphate binding"/>
    <property type="evidence" value="ECO:0007669"/>
    <property type="project" value="TreeGrafter"/>
</dbReference>
<evidence type="ECO:0000256" key="7">
    <source>
        <dbReference type="SAM" id="SignalP"/>
    </source>
</evidence>
<comment type="caution">
    <text evidence="8">The sequence shown here is derived from an EMBL/GenBank/DDBJ whole genome shotgun (WGS) entry which is preliminary data.</text>
</comment>